<dbReference type="PANTHER" id="PTHR30509:SF9">
    <property type="entry name" value="MULTIDRUG RESISTANCE PROTEIN MDTO"/>
    <property type="match status" value="1"/>
</dbReference>
<keyword evidence="8" id="KW-1185">Reference proteome</keyword>
<keyword evidence="5" id="KW-1133">Transmembrane helix</keyword>
<reference evidence="7" key="1">
    <citation type="journal article" date="2023" name="GigaByte">
        <title>Genome assembly of the bearded iris, Iris pallida Lam.</title>
        <authorList>
            <person name="Bruccoleri R.E."/>
            <person name="Oakeley E.J."/>
            <person name="Faust A.M.E."/>
            <person name="Altorfer M."/>
            <person name="Dessus-Babus S."/>
            <person name="Burckhardt D."/>
            <person name="Oertli M."/>
            <person name="Naumann U."/>
            <person name="Petersen F."/>
            <person name="Wong J."/>
        </authorList>
    </citation>
    <scope>NUCLEOTIDE SEQUENCE</scope>
    <source>
        <strain evidence="7">GSM-AAB239-AS_SAM_17_03QT</strain>
    </source>
</reference>
<organism evidence="7 8">
    <name type="scientific">Iris pallida</name>
    <name type="common">Sweet iris</name>
    <dbReference type="NCBI Taxonomy" id="29817"/>
    <lineage>
        <taxon>Eukaryota</taxon>
        <taxon>Viridiplantae</taxon>
        <taxon>Streptophyta</taxon>
        <taxon>Embryophyta</taxon>
        <taxon>Tracheophyta</taxon>
        <taxon>Spermatophyta</taxon>
        <taxon>Magnoliopsida</taxon>
        <taxon>Liliopsida</taxon>
        <taxon>Asparagales</taxon>
        <taxon>Iridaceae</taxon>
        <taxon>Iridoideae</taxon>
        <taxon>Irideae</taxon>
        <taxon>Iris</taxon>
    </lineage>
</organism>
<keyword evidence="3" id="KW-1003">Cell membrane</keyword>
<dbReference type="AlphaFoldDB" id="A0AAX6GSE1"/>
<proteinExistence type="predicted"/>
<evidence type="ECO:0000313" key="8">
    <source>
        <dbReference type="Proteomes" id="UP001140949"/>
    </source>
</evidence>
<evidence type="ECO:0000256" key="4">
    <source>
        <dbReference type="ARBA" id="ARBA00022692"/>
    </source>
</evidence>
<dbReference type="Proteomes" id="UP001140949">
    <property type="component" value="Unassembled WGS sequence"/>
</dbReference>
<keyword evidence="4" id="KW-0812">Transmembrane</keyword>
<dbReference type="GO" id="GO:0022857">
    <property type="term" value="F:transmembrane transporter activity"/>
    <property type="evidence" value="ECO:0007669"/>
    <property type="project" value="InterPro"/>
</dbReference>
<evidence type="ECO:0000256" key="5">
    <source>
        <dbReference type="ARBA" id="ARBA00022989"/>
    </source>
</evidence>
<dbReference type="GO" id="GO:0005886">
    <property type="term" value="C:plasma membrane"/>
    <property type="evidence" value="ECO:0007669"/>
    <property type="project" value="UniProtKB-SubCell"/>
</dbReference>
<evidence type="ECO:0000256" key="6">
    <source>
        <dbReference type="ARBA" id="ARBA00023136"/>
    </source>
</evidence>
<sequence length="835" mass="90983">MHVCSFVACPWKINNSKNLTIPPSPMPKPNTSTLPLRLDHSRSLWRSRLGSALRTSLACVLVGVATLYSPTTVRRHLHFPAFSYMTAVLVVGDASSLGGSARSAACASYGILLGLLPAMLTFYSIRPEGVSAATTAVAVAVSSFVVAASDPPGLITTRIALGQVVIVYVTAYKETGRVKPVVLHPVPVAASTAVGAAAAVLALVFPYPKLACYQVKEKTNLYIEMTKERVRVLVNAFCADSSISRSASEYQAKSLAAACKKFLQNIKLLQGSVHWERPPLKFLPRPCNVPWERLEAIGIPLKGMEIALASITSSSSAPTKAVDQQLKDDLVSLSSLISTKLKDISNFPPERRGKAEAYKAFLHSPPTIPQDLQCLPSLFFLFCTRLLLDNVVDGGGAMNPLPNPGHDYNKITPDRTEPYATKAPKTMLRAVNISTERVVAASKCSLTLGLAVFFGVLFSKDDGYWSGLTAAIAFAPRCGGATFGPASARAHGTALGSVYGVLGSFVSQSLMEVRLLALLPWVVFTSFLRRSRMYGPAGALGATISAAIILGRRNYGPPMVFAIERLTETYIGLCCSLSVELLLQPARASTLARKELSRGLHVLREWLQSATSPPAESRDREKQLREAVDRLHKLIEEAAAEPNFWFLPFPAASYGKLHGSLSKMVDLVFFLAQSMEFLPMEVQEAIKVDLEHFKEMVDASVKCFEEVVQVESLEEMEKELQNTSSTSYDIELGRSPPRDGKEECEKIVASLLQHSREVMERLDENVGADVKDQLVLCLASIGFCIEGIMREIKETEKGILELIQSENPWCNINLYDIICRVKVPSVLSEATPRCA</sequence>
<evidence type="ECO:0000313" key="7">
    <source>
        <dbReference type="EMBL" id="KAJ6831188.1"/>
    </source>
</evidence>
<evidence type="ECO:0000256" key="2">
    <source>
        <dbReference type="ARBA" id="ARBA00022448"/>
    </source>
</evidence>
<name>A0AAX6GSE1_IRIPA</name>
<keyword evidence="2" id="KW-0813">Transport</keyword>
<evidence type="ECO:0000256" key="3">
    <source>
        <dbReference type="ARBA" id="ARBA00022475"/>
    </source>
</evidence>
<evidence type="ECO:0000256" key="1">
    <source>
        <dbReference type="ARBA" id="ARBA00004651"/>
    </source>
</evidence>
<dbReference type="InterPro" id="IPR006726">
    <property type="entry name" value="PHBA_efflux_AaeB/fusaric-R"/>
</dbReference>
<protein>
    <submittedName>
        <fullName evidence="7">Uncharacterized protein</fullName>
    </submittedName>
</protein>
<dbReference type="EMBL" id="JANAVB010016999">
    <property type="protein sequence ID" value="KAJ6831188.1"/>
    <property type="molecule type" value="Genomic_DNA"/>
</dbReference>
<dbReference type="PANTHER" id="PTHR30509">
    <property type="entry name" value="P-HYDROXYBENZOIC ACID EFFLUX PUMP SUBUNIT-RELATED"/>
    <property type="match status" value="1"/>
</dbReference>
<reference evidence="7" key="2">
    <citation type="submission" date="2023-04" db="EMBL/GenBank/DDBJ databases">
        <authorList>
            <person name="Bruccoleri R.E."/>
            <person name="Oakeley E.J."/>
            <person name="Faust A.-M."/>
            <person name="Dessus-Babus S."/>
            <person name="Altorfer M."/>
            <person name="Burckhardt D."/>
            <person name="Oertli M."/>
            <person name="Naumann U."/>
            <person name="Petersen F."/>
            <person name="Wong J."/>
        </authorList>
    </citation>
    <scope>NUCLEOTIDE SEQUENCE</scope>
    <source>
        <strain evidence="7">GSM-AAB239-AS_SAM_17_03QT</strain>
        <tissue evidence="7">Leaf</tissue>
    </source>
</reference>
<accession>A0AAX6GSE1</accession>
<comment type="caution">
    <text evidence="7">The sequence shown here is derived from an EMBL/GenBank/DDBJ whole genome shotgun (WGS) entry which is preliminary data.</text>
</comment>
<dbReference type="Pfam" id="PF04632">
    <property type="entry name" value="FUSC"/>
    <property type="match status" value="1"/>
</dbReference>
<comment type="subcellular location">
    <subcellularLocation>
        <location evidence="1">Cell membrane</location>
        <topology evidence="1">Multi-pass membrane protein</topology>
    </subcellularLocation>
</comment>
<gene>
    <name evidence="7" type="ORF">M6B38_350750</name>
</gene>
<keyword evidence="6" id="KW-0472">Membrane</keyword>